<evidence type="ECO:0000256" key="1">
    <source>
        <dbReference type="ARBA" id="ARBA00023016"/>
    </source>
</evidence>
<dbReference type="SUPFAM" id="SSF49764">
    <property type="entry name" value="HSP20-like chaperones"/>
    <property type="match status" value="1"/>
</dbReference>
<reference evidence="6" key="2">
    <citation type="submission" date="2025-09" db="UniProtKB">
        <authorList>
            <consortium name="Ensembl"/>
        </authorList>
    </citation>
    <scope>IDENTIFICATION</scope>
</reference>
<dbReference type="Proteomes" id="UP000694545">
    <property type="component" value="Unplaced"/>
</dbReference>
<dbReference type="Gene3D" id="2.60.40.790">
    <property type="match status" value="1"/>
</dbReference>
<dbReference type="Pfam" id="PF00011">
    <property type="entry name" value="HSP20"/>
    <property type="match status" value="1"/>
</dbReference>
<keyword evidence="7" id="KW-1185">Reference proteome</keyword>
<dbReference type="PANTHER" id="PTHR45640">
    <property type="entry name" value="HEAT SHOCK PROTEIN HSP-12.2-RELATED"/>
    <property type="match status" value="1"/>
</dbReference>
<protein>
    <recommendedName>
        <fullName evidence="5">SHSP domain-containing protein</fullName>
    </recommendedName>
</protein>
<evidence type="ECO:0000256" key="2">
    <source>
        <dbReference type="PROSITE-ProRule" id="PRU00285"/>
    </source>
</evidence>
<feature type="region of interest" description="Disordered" evidence="4">
    <location>
        <begin position="104"/>
        <end position="125"/>
    </location>
</feature>
<evidence type="ECO:0000313" key="7">
    <source>
        <dbReference type="Proteomes" id="UP000694545"/>
    </source>
</evidence>
<dbReference type="OMA" id="QFCKART"/>
<dbReference type="InterPro" id="IPR002068">
    <property type="entry name" value="A-crystallin/Hsp20_dom"/>
</dbReference>
<proteinExistence type="inferred from homology"/>
<dbReference type="PANTHER" id="PTHR45640:SF2">
    <property type="entry name" value="HEAT SHOCK PROTEIN BETA-11-RELATED"/>
    <property type="match status" value="1"/>
</dbReference>
<dbReference type="GO" id="GO:0051082">
    <property type="term" value="F:unfolded protein binding"/>
    <property type="evidence" value="ECO:0007669"/>
    <property type="project" value="TreeGrafter"/>
</dbReference>
<reference evidence="6" key="1">
    <citation type="submission" date="2025-08" db="UniProtKB">
        <authorList>
            <consortium name="Ensembl"/>
        </authorList>
    </citation>
    <scope>IDENTIFICATION</scope>
</reference>
<dbReference type="PROSITE" id="PS01031">
    <property type="entry name" value="SHSP"/>
    <property type="match status" value="1"/>
</dbReference>
<dbReference type="AlphaFoldDB" id="A0A8D2Q889"/>
<dbReference type="GO" id="GO:0042026">
    <property type="term" value="P:protein refolding"/>
    <property type="evidence" value="ECO:0007669"/>
    <property type="project" value="TreeGrafter"/>
</dbReference>
<sequence length="125" mass="13754">RRAEKSERFSLDVRGFSPEELTVKMDGRKLTVCGTHDARSESEDGCLSHEHREVRREVLLPEDVNLEAVACALSQDGRLCIEAPRLSLPSAEERTIPITITRAQEAVAEGTRRPAGEEADAGGEQ</sequence>
<keyword evidence="1" id="KW-0346">Stress response</keyword>
<accession>A0A8D2Q889</accession>
<feature type="domain" description="SHSP" evidence="5">
    <location>
        <begin position="1"/>
        <end position="101"/>
    </location>
</feature>
<evidence type="ECO:0000256" key="4">
    <source>
        <dbReference type="SAM" id="MobiDB-lite"/>
    </source>
</evidence>
<dbReference type="InterPro" id="IPR008978">
    <property type="entry name" value="HSP20-like_chaperone"/>
</dbReference>
<evidence type="ECO:0000259" key="5">
    <source>
        <dbReference type="PROSITE" id="PS01031"/>
    </source>
</evidence>
<dbReference type="GO" id="GO:0005634">
    <property type="term" value="C:nucleus"/>
    <property type="evidence" value="ECO:0007669"/>
    <property type="project" value="TreeGrafter"/>
</dbReference>
<dbReference type="Ensembl" id="ENSVKKT00000026704.1">
    <property type="protein sequence ID" value="ENSVKKP00000026067.1"/>
    <property type="gene ID" value="ENSVKKG00000017066.1"/>
</dbReference>
<evidence type="ECO:0000256" key="3">
    <source>
        <dbReference type="RuleBase" id="RU003616"/>
    </source>
</evidence>
<dbReference type="GO" id="GO:0009408">
    <property type="term" value="P:response to heat"/>
    <property type="evidence" value="ECO:0007669"/>
    <property type="project" value="TreeGrafter"/>
</dbReference>
<name>A0A8D2Q889_VARKO</name>
<dbReference type="GO" id="GO:0005737">
    <property type="term" value="C:cytoplasm"/>
    <property type="evidence" value="ECO:0007669"/>
    <property type="project" value="TreeGrafter"/>
</dbReference>
<comment type="similarity">
    <text evidence="2 3">Belongs to the small heat shock protein (HSP20) family.</text>
</comment>
<dbReference type="InterPro" id="IPR001436">
    <property type="entry name" value="Alpha-crystallin/sHSP_animal"/>
</dbReference>
<evidence type="ECO:0000313" key="6">
    <source>
        <dbReference type="Ensembl" id="ENSVKKP00000026067.1"/>
    </source>
</evidence>
<organism evidence="6 7">
    <name type="scientific">Varanus komodoensis</name>
    <name type="common">Komodo dragon</name>
    <dbReference type="NCBI Taxonomy" id="61221"/>
    <lineage>
        <taxon>Eukaryota</taxon>
        <taxon>Metazoa</taxon>
        <taxon>Chordata</taxon>
        <taxon>Craniata</taxon>
        <taxon>Vertebrata</taxon>
        <taxon>Euteleostomi</taxon>
        <taxon>Lepidosauria</taxon>
        <taxon>Squamata</taxon>
        <taxon>Bifurcata</taxon>
        <taxon>Unidentata</taxon>
        <taxon>Episquamata</taxon>
        <taxon>Toxicofera</taxon>
        <taxon>Anguimorpha</taxon>
        <taxon>Paleoanguimorpha</taxon>
        <taxon>Varanoidea</taxon>
        <taxon>Varanidae</taxon>
        <taxon>Varanus</taxon>
    </lineage>
</organism>